<dbReference type="RefSeq" id="WP_159742616.1">
    <property type="nucleotide sequence ID" value="NZ_BLIR01000001.1"/>
</dbReference>
<dbReference type="AlphaFoldDB" id="A0A640UPW2"/>
<comment type="caution">
    <text evidence="1">The sequence shown here is derived from an EMBL/GenBank/DDBJ whole genome shotgun (WGS) entry which is preliminary data.</text>
</comment>
<dbReference type="OrthoDB" id="4846903at2"/>
<organism evidence="1 2">
    <name type="scientific">Streptomyces tubercidicus</name>
    <dbReference type="NCBI Taxonomy" id="47759"/>
    <lineage>
        <taxon>Bacteria</taxon>
        <taxon>Bacillati</taxon>
        <taxon>Actinomycetota</taxon>
        <taxon>Actinomycetes</taxon>
        <taxon>Kitasatosporales</taxon>
        <taxon>Streptomycetaceae</taxon>
        <taxon>Streptomyces</taxon>
    </lineage>
</organism>
<gene>
    <name evidence="1" type="ORF">Stube_09580</name>
</gene>
<dbReference type="EMBL" id="BLIR01000001">
    <property type="protein sequence ID" value="GFE36285.1"/>
    <property type="molecule type" value="Genomic_DNA"/>
</dbReference>
<reference evidence="1 2" key="1">
    <citation type="submission" date="2019-12" db="EMBL/GenBank/DDBJ databases">
        <title>Whole genome shotgun sequence of Streptomyces tubercidicus NBRC 13090.</title>
        <authorList>
            <person name="Ichikawa N."/>
            <person name="Kimura A."/>
            <person name="Kitahashi Y."/>
            <person name="Komaki H."/>
            <person name="Tamura T."/>
        </authorList>
    </citation>
    <scope>NUCLEOTIDE SEQUENCE [LARGE SCALE GENOMIC DNA]</scope>
    <source>
        <strain evidence="1 2">NBRC 13090</strain>
    </source>
</reference>
<dbReference type="Proteomes" id="UP000431826">
    <property type="component" value="Unassembled WGS sequence"/>
</dbReference>
<evidence type="ECO:0000313" key="2">
    <source>
        <dbReference type="Proteomes" id="UP000431826"/>
    </source>
</evidence>
<evidence type="ECO:0000313" key="1">
    <source>
        <dbReference type="EMBL" id="GFE36285.1"/>
    </source>
</evidence>
<dbReference type="GeneID" id="96282130"/>
<accession>A0A640UPW2</accession>
<keyword evidence="2" id="KW-1185">Reference proteome</keyword>
<protein>
    <submittedName>
        <fullName evidence="1">Uncharacterized protein</fullName>
    </submittedName>
</protein>
<name>A0A640UPW2_9ACTN</name>
<proteinExistence type="predicted"/>
<sequence>MSATEDLRVAFHDYRRPMATAGVYTLTVQHQLDGHDRLRDASLPATTQRFEIRAVRFVLDPSSVHAHYPAEGASGDFSRTLAHITLNRSILPWERLLKARALHEQAPAAAVPQQAPWLALMVFRAGELPDDPEGLGRTTTRTVAELRNSGDGILGPDLGPIDDGVAASRCQSIDVPAELFTALVPREEELHYLAHVRDVATRPQVRDDGERLTEGQYAVLAANRLPSQTGAHTAHLVSLEGFHGRLAPGQLPENVRSVRLCVLHSWTFTHDPAGTRDPAALLDNLMAPGRPPGARENLALRLRPDNQVAARSTTDAEQYTRRRLELGYAPLPYRLLSGETTYGWYRGPFVPVIAPATRDFARDTPKTTADHALIYEPEHGLFDVSYAAAWTLGRTLALSDPDYSEEMTRARRELANTAATQMALAADPALAAADPGDLNGRTMRELAAPGFATRLLDALARPLTPHEQTAAPARRARLTQSAARAALAAPSRVAALEAVAERHARTLPAWLDELALLRRVPFTYLVPHPAMLPPESIRFFRVDPHWIEALLAGARDVGVHTSLDAEVDTALTAGIDRRRADSSRPEAGLLIRSELVTAWPVFDILATAAGESVGELRRDHLAPDTLLLLLDALPDEVVIREPGQGIHFGIDGNKTDDGEERDDNEDISFLSLRQHRTGADPGLGYSLGRDYPADKKLLTRHLRSPDGDGPDVLALRGDRGLVPALAAALDPDLRDLAPGEFALQLVNAPIEQRLTLDAAPGQETAR</sequence>